<dbReference type="CDD" id="cd00118">
    <property type="entry name" value="LysM"/>
    <property type="match status" value="4"/>
</dbReference>
<evidence type="ECO:0000259" key="2">
    <source>
        <dbReference type="PROSITE" id="PS51782"/>
    </source>
</evidence>
<dbReference type="Proteomes" id="UP000245429">
    <property type="component" value="Chromosome"/>
</dbReference>
<gene>
    <name evidence="3" type="ORF">DI487_11345</name>
</gene>
<evidence type="ECO:0000313" key="3">
    <source>
        <dbReference type="EMBL" id="AWM14390.1"/>
    </source>
</evidence>
<evidence type="ECO:0000313" key="4">
    <source>
        <dbReference type="Proteomes" id="UP000245429"/>
    </source>
</evidence>
<dbReference type="GO" id="GO:0008932">
    <property type="term" value="F:lytic endotransglycosylase activity"/>
    <property type="evidence" value="ECO:0007669"/>
    <property type="project" value="TreeGrafter"/>
</dbReference>
<dbReference type="Pfam" id="PF01476">
    <property type="entry name" value="LysM"/>
    <property type="match status" value="4"/>
</dbReference>
<dbReference type="RefSeq" id="WP_109569750.1">
    <property type="nucleotide sequence ID" value="NZ_CP029463.1"/>
</dbReference>
<feature type="signal peptide" evidence="1">
    <location>
        <begin position="1"/>
        <end position="19"/>
    </location>
</feature>
<feature type="domain" description="LysM" evidence="2">
    <location>
        <begin position="165"/>
        <end position="209"/>
    </location>
</feature>
<reference evidence="3 4" key="1">
    <citation type="submission" date="2018-05" db="EMBL/GenBank/DDBJ databases">
        <title>Flavobacterium sp. MEBiC07310.</title>
        <authorList>
            <person name="Baek K."/>
        </authorList>
    </citation>
    <scope>NUCLEOTIDE SEQUENCE [LARGE SCALE GENOMIC DNA]</scope>
    <source>
        <strain evidence="3 4">MEBiC07310</strain>
    </source>
</reference>
<dbReference type="PROSITE" id="PS51782">
    <property type="entry name" value="LYSM"/>
    <property type="match status" value="4"/>
</dbReference>
<keyword evidence="1" id="KW-0732">Signal</keyword>
<dbReference type="InterPro" id="IPR036779">
    <property type="entry name" value="LysM_dom_sf"/>
</dbReference>
<dbReference type="InterPro" id="IPR018392">
    <property type="entry name" value="LysM"/>
</dbReference>
<dbReference type="SMART" id="SM00257">
    <property type="entry name" value="LysM"/>
    <property type="match status" value="4"/>
</dbReference>
<dbReference type="PANTHER" id="PTHR33734">
    <property type="entry name" value="LYSM DOMAIN-CONTAINING GPI-ANCHORED PROTEIN 2"/>
    <property type="match status" value="1"/>
</dbReference>
<dbReference type="OrthoDB" id="2149800at2"/>
<accession>A0A2U8QW16</accession>
<dbReference type="CDD" id="cd06268">
    <property type="entry name" value="PBP1_ABC_transporter_LIVBP-like"/>
    <property type="match status" value="1"/>
</dbReference>
<feature type="domain" description="LysM" evidence="2">
    <location>
        <begin position="96"/>
        <end position="140"/>
    </location>
</feature>
<feature type="domain" description="LysM" evidence="2">
    <location>
        <begin position="25"/>
        <end position="68"/>
    </location>
</feature>
<dbReference type="Gene3D" id="3.10.350.10">
    <property type="entry name" value="LysM domain"/>
    <property type="match status" value="4"/>
</dbReference>
<name>A0A2U8QW16_9FLAO</name>
<keyword evidence="4" id="KW-1185">Reference proteome</keyword>
<proteinExistence type="predicted"/>
<dbReference type="KEGG" id="fse:DI487_11345"/>
<dbReference type="SUPFAM" id="SSF54106">
    <property type="entry name" value="LysM domain"/>
    <property type="match status" value="4"/>
</dbReference>
<feature type="domain" description="LysM" evidence="2">
    <location>
        <begin position="234"/>
        <end position="277"/>
    </location>
</feature>
<feature type="chain" id="PRO_5015944910" description="LysM domain-containing protein" evidence="1">
    <location>
        <begin position="20"/>
        <end position="650"/>
    </location>
</feature>
<dbReference type="EMBL" id="CP029463">
    <property type="protein sequence ID" value="AWM14390.1"/>
    <property type="molecule type" value="Genomic_DNA"/>
</dbReference>
<dbReference type="SUPFAM" id="SSF53822">
    <property type="entry name" value="Periplasmic binding protein-like I"/>
    <property type="match status" value="1"/>
</dbReference>
<evidence type="ECO:0000256" key="1">
    <source>
        <dbReference type="SAM" id="SignalP"/>
    </source>
</evidence>
<sequence>MLIRKIAFLMLLSCSVMVARQEPYVKHSIAKGETVYSIARKYKVTPYDIYQLNPDAKDGIKENAILLIPSKSSVTVTKEVKTVTPETETNDKSETTTHIVKTKETLYGLAKQYDVSVADLKEWNPEVAQNGLKVGQEIIVSKNYQPDNTNDTVEITTTKNTTEVFTHVVKTKETLYGISKQYDLSISELEELNPQLKESGLQIGDTLQLKKVIQEKSNNINGNVITSSIGVLERYYIVKPEETLFSISRKLSVSEEELLKLNPEAVDGVKTGMKLKLPNTFVSKSKPQADLIQTLDFSTRKDLVLLLPFNVTKIYTDTSRTVQENIKENKFLNLTLDFYSGALMAIDSAKVMGLPVHVKILDVESSRSTSNIAKIIGRNDFSDVDAVIGPFQNSHVEATAQLLSQYNTPVISPLSKEESKPLPNLYSVVPLQETMYKAVFNYMYAKNGNVLAVVSKKKNSTKEYLEQHYKDVKFASYNAEGAIDLESIRTKLVKSQKNFVILESELASQVLNVTNALVKYKKDFDIQLVVLELYDTLDYDEIPMQNLVDLNLLFPSSRREIDTPEGLIYEEKYEKKYGVKPNSRANAGFDITFDTLLRICQPESFEETAKRYKSEQIETAFDYESHNGVIVNDAVYIQYYSSDYTIKPAL</sequence>
<dbReference type="PANTHER" id="PTHR33734:SF22">
    <property type="entry name" value="MEMBRANE-BOUND LYTIC MUREIN TRANSGLYCOSYLASE D"/>
    <property type="match status" value="1"/>
</dbReference>
<dbReference type="InterPro" id="IPR028082">
    <property type="entry name" value="Peripla_BP_I"/>
</dbReference>
<protein>
    <recommendedName>
        <fullName evidence="2">LysM domain-containing protein</fullName>
    </recommendedName>
</protein>
<dbReference type="AlphaFoldDB" id="A0A2U8QW16"/>
<dbReference type="Gene3D" id="3.40.50.2300">
    <property type="match status" value="2"/>
</dbReference>
<organism evidence="3 4">
    <name type="scientific">Flavobacterium sediminis</name>
    <dbReference type="NCBI Taxonomy" id="2201181"/>
    <lineage>
        <taxon>Bacteria</taxon>
        <taxon>Pseudomonadati</taxon>
        <taxon>Bacteroidota</taxon>
        <taxon>Flavobacteriia</taxon>
        <taxon>Flavobacteriales</taxon>
        <taxon>Flavobacteriaceae</taxon>
        <taxon>Flavobacterium</taxon>
    </lineage>
</organism>